<dbReference type="CDD" id="cd00063">
    <property type="entry name" value="FN3"/>
    <property type="match status" value="1"/>
</dbReference>
<dbReference type="InterPro" id="IPR003961">
    <property type="entry name" value="FN3_dom"/>
</dbReference>
<dbReference type="PANTHER" id="PTHR23278">
    <property type="entry name" value="SIDESTEP PROTEIN"/>
    <property type="match status" value="1"/>
</dbReference>
<dbReference type="AlphaFoldDB" id="A0A8X6KV79"/>
<sequence length="122" mass="13415">MRKIITKLVINSIQLFLSGQPDPVRNCVLTNRSQTWLMVDCEAGYNGGLPQRFHLDVYNSAVDHLQLNMTSNDAPVFSVGNLPPGTPFVLVIYASNEKGKSNSVALLGNTLSIRDQENGKIQ</sequence>
<evidence type="ECO:0008006" key="3">
    <source>
        <dbReference type="Google" id="ProtNLM"/>
    </source>
</evidence>
<evidence type="ECO:0000313" key="1">
    <source>
        <dbReference type="EMBL" id="GFQ85536.1"/>
    </source>
</evidence>
<comment type="caution">
    <text evidence="1">The sequence shown here is derived from an EMBL/GenBank/DDBJ whole genome shotgun (WGS) entry which is preliminary data.</text>
</comment>
<reference evidence="1" key="1">
    <citation type="submission" date="2020-07" db="EMBL/GenBank/DDBJ databases">
        <title>Multicomponent nature underlies the extraordinary mechanical properties of spider dragline silk.</title>
        <authorList>
            <person name="Kono N."/>
            <person name="Nakamura H."/>
            <person name="Mori M."/>
            <person name="Yoshida Y."/>
            <person name="Ohtoshi R."/>
            <person name="Malay A.D."/>
            <person name="Moran D.A.P."/>
            <person name="Tomita M."/>
            <person name="Numata K."/>
            <person name="Arakawa K."/>
        </authorList>
    </citation>
    <scope>NUCLEOTIDE SEQUENCE</scope>
</reference>
<dbReference type="EMBL" id="BMAO01013006">
    <property type="protein sequence ID" value="GFQ85536.1"/>
    <property type="molecule type" value="Genomic_DNA"/>
</dbReference>
<proteinExistence type="predicted"/>
<organism evidence="1 2">
    <name type="scientific">Trichonephila clavata</name>
    <name type="common">Joro spider</name>
    <name type="synonym">Nephila clavata</name>
    <dbReference type="NCBI Taxonomy" id="2740835"/>
    <lineage>
        <taxon>Eukaryota</taxon>
        <taxon>Metazoa</taxon>
        <taxon>Ecdysozoa</taxon>
        <taxon>Arthropoda</taxon>
        <taxon>Chelicerata</taxon>
        <taxon>Arachnida</taxon>
        <taxon>Araneae</taxon>
        <taxon>Araneomorphae</taxon>
        <taxon>Entelegynae</taxon>
        <taxon>Araneoidea</taxon>
        <taxon>Nephilidae</taxon>
        <taxon>Trichonephila</taxon>
    </lineage>
</organism>
<dbReference type="PANTHER" id="PTHR23278:SF19">
    <property type="entry name" value="OBSCURIN"/>
    <property type="match status" value="1"/>
</dbReference>
<protein>
    <recommendedName>
        <fullName evidence="3">Fibronectin type-III domain-containing protein</fullName>
    </recommendedName>
</protein>
<dbReference type="OrthoDB" id="8825892at2759"/>
<dbReference type="SUPFAM" id="SSF49265">
    <property type="entry name" value="Fibronectin type III"/>
    <property type="match status" value="1"/>
</dbReference>
<name>A0A8X6KV79_TRICU</name>
<accession>A0A8X6KV79</accession>
<gene>
    <name evidence="1" type="primary">AVEN_83213_1</name>
    <name evidence="1" type="ORF">TNCT_296501</name>
</gene>
<evidence type="ECO:0000313" key="2">
    <source>
        <dbReference type="Proteomes" id="UP000887116"/>
    </source>
</evidence>
<keyword evidence="2" id="KW-1185">Reference proteome</keyword>
<dbReference type="Proteomes" id="UP000887116">
    <property type="component" value="Unassembled WGS sequence"/>
</dbReference>
<dbReference type="InterPro" id="IPR036116">
    <property type="entry name" value="FN3_sf"/>
</dbReference>